<dbReference type="PRINTS" id="PR00367">
    <property type="entry name" value="ETHRSPELEMNT"/>
</dbReference>
<keyword evidence="5" id="KW-0539">Nucleus</keyword>
<dbReference type="AlphaFoldDB" id="G9C3B8"/>
<evidence type="ECO:0000256" key="1">
    <source>
        <dbReference type="ARBA" id="ARBA00004123"/>
    </source>
</evidence>
<dbReference type="GO" id="GO:0003677">
    <property type="term" value="F:DNA binding"/>
    <property type="evidence" value="ECO:0007669"/>
    <property type="project" value="UniProtKB-KW"/>
</dbReference>
<feature type="region of interest" description="Disordered" evidence="6">
    <location>
        <begin position="52"/>
        <end position="137"/>
    </location>
</feature>
<keyword evidence="3" id="KW-0238">DNA-binding</keyword>
<evidence type="ECO:0000259" key="7">
    <source>
        <dbReference type="PROSITE" id="PS51032"/>
    </source>
</evidence>
<name>G9C3B8_9ORYZ</name>
<accession>G9C3B8</accession>
<dbReference type="Pfam" id="PF00847">
    <property type="entry name" value="AP2"/>
    <property type="match status" value="1"/>
</dbReference>
<dbReference type="GO" id="GO:0003700">
    <property type="term" value="F:DNA-binding transcription factor activity"/>
    <property type="evidence" value="ECO:0007669"/>
    <property type="project" value="InterPro"/>
</dbReference>
<dbReference type="InterPro" id="IPR044808">
    <property type="entry name" value="ERF_plant"/>
</dbReference>
<dbReference type="PANTHER" id="PTHR31190:SF96">
    <property type="entry name" value="ETHYLENE RESPONSE FACTOR 2"/>
    <property type="match status" value="1"/>
</dbReference>
<feature type="compositionally biased region" description="Basic and acidic residues" evidence="6">
    <location>
        <begin position="59"/>
        <end position="70"/>
    </location>
</feature>
<dbReference type="InterPro" id="IPR036955">
    <property type="entry name" value="AP2/ERF_dom_sf"/>
</dbReference>
<dbReference type="EMBL" id="HQ827837">
    <property type="protein sequence ID" value="AEV41108.1"/>
    <property type="molecule type" value="Genomic_DNA"/>
</dbReference>
<dbReference type="SUPFAM" id="SSF54171">
    <property type="entry name" value="DNA-binding domain"/>
    <property type="match status" value="1"/>
</dbReference>
<dbReference type="InterPro" id="IPR001471">
    <property type="entry name" value="AP2/ERF_dom"/>
</dbReference>
<proteinExistence type="predicted"/>
<organism evidence="8">
    <name type="scientific">Oryza officinalis</name>
    <dbReference type="NCBI Taxonomy" id="4535"/>
    <lineage>
        <taxon>Eukaryota</taxon>
        <taxon>Viridiplantae</taxon>
        <taxon>Streptophyta</taxon>
        <taxon>Embryophyta</taxon>
        <taxon>Tracheophyta</taxon>
        <taxon>Spermatophyta</taxon>
        <taxon>Magnoliopsida</taxon>
        <taxon>Liliopsida</taxon>
        <taxon>Poales</taxon>
        <taxon>Poaceae</taxon>
        <taxon>BOP clade</taxon>
        <taxon>Oryzoideae</taxon>
        <taxon>Oryzeae</taxon>
        <taxon>Oryzinae</taxon>
        <taxon>Oryza</taxon>
    </lineage>
</organism>
<feature type="compositionally biased region" description="Pro residues" evidence="6">
    <location>
        <begin position="74"/>
        <end position="87"/>
    </location>
</feature>
<evidence type="ECO:0000313" key="8">
    <source>
        <dbReference type="EMBL" id="AEV41108.1"/>
    </source>
</evidence>
<dbReference type="GO" id="GO:0009873">
    <property type="term" value="P:ethylene-activated signaling pathway"/>
    <property type="evidence" value="ECO:0007669"/>
    <property type="project" value="InterPro"/>
</dbReference>
<dbReference type="SMART" id="SM00380">
    <property type="entry name" value="AP2"/>
    <property type="match status" value="1"/>
</dbReference>
<keyword evidence="2" id="KW-0805">Transcription regulation</keyword>
<protein>
    <submittedName>
        <fullName evidence="8">AP2 domain-containing protein</fullName>
    </submittedName>
</protein>
<dbReference type="PANTHER" id="PTHR31190">
    <property type="entry name" value="DNA-BINDING DOMAIN"/>
    <property type="match status" value="1"/>
</dbReference>
<evidence type="ECO:0000256" key="3">
    <source>
        <dbReference type="ARBA" id="ARBA00023125"/>
    </source>
</evidence>
<dbReference type="InterPro" id="IPR016177">
    <property type="entry name" value="DNA-bd_dom_sf"/>
</dbReference>
<dbReference type="CDD" id="cd00018">
    <property type="entry name" value="AP2"/>
    <property type="match status" value="1"/>
</dbReference>
<sequence length="260" mass="28694">MVGLEIMCDAAAPRYRGVRKRPWGRFAAEIRDPAKRARVWLGTYDSAEAAARGLRRRRAEPPRPAREDQLPARLLPPAPVVPLPPPREGGAGGRPRVQRELHRRVLERASRAQTGGYGCGGAPEAGPAARAPGARRRLPQRLRLVGLRRGRRRRRLHRAVPRGGVRPQPPAAAGPGAHRPVHGPAALIGIPTESKQSEKTILLVIFSQLDACIRLDIVCTTILYAIIDKEWPLSFKSTPNFLRFLGLRSTSFLHISIRNS</sequence>
<keyword evidence="4" id="KW-0804">Transcription</keyword>
<evidence type="ECO:0000256" key="6">
    <source>
        <dbReference type="SAM" id="MobiDB-lite"/>
    </source>
</evidence>
<dbReference type="PROSITE" id="PS51032">
    <property type="entry name" value="AP2_ERF"/>
    <property type="match status" value="1"/>
</dbReference>
<comment type="subcellular location">
    <subcellularLocation>
        <location evidence="1">Nucleus</location>
    </subcellularLocation>
</comment>
<dbReference type="GO" id="GO:0005634">
    <property type="term" value="C:nucleus"/>
    <property type="evidence" value="ECO:0007669"/>
    <property type="project" value="UniProtKB-SubCell"/>
</dbReference>
<evidence type="ECO:0000256" key="4">
    <source>
        <dbReference type="ARBA" id="ARBA00023163"/>
    </source>
</evidence>
<dbReference type="Gene3D" id="3.30.730.10">
    <property type="entry name" value="AP2/ERF domain"/>
    <property type="match status" value="1"/>
</dbReference>
<evidence type="ECO:0000256" key="5">
    <source>
        <dbReference type="ARBA" id="ARBA00023242"/>
    </source>
</evidence>
<reference evidence="8" key="1">
    <citation type="submission" date="2010-12" db="EMBL/GenBank/DDBJ databases">
        <title>Comparative sequence and expression analysis of the Shattering4 orthologous regions in diploid and allotetraploid Oryza species.</title>
        <authorList>
            <person name="Sui Y."/>
            <person name="Shi J."/>
            <person name="Yang L."/>
            <person name="Chen M."/>
        </authorList>
    </citation>
    <scope>NUCLEOTIDE SEQUENCE</scope>
    <source>
        <strain evidence="8">CC</strain>
    </source>
</reference>
<feature type="domain" description="AP2/ERF" evidence="7">
    <location>
        <begin position="14"/>
        <end position="52"/>
    </location>
</feature>
<feature type="compositionally biased region" description="Basic and acidic residues" evidence="6">
    <location>
        <begin position="97"/>
        <end position="110"/>
    </location>
</feature>
<evidence type="ECO:0000256" key="2">
    <source>
        <dbReference type="ARBA" id="ARBA00023015"/>
    </source>
</evidence>